<evidence type="ECO:0000313" key="2">
    <source>
        <dbReference type="EMBL" id="KAH7347505.1"/>
    </source>
</evidence>
<dbReference type="Proteomes" id="UP000813385">
    <property type="component" value="Unassembled WGS sequence"/>
</dbReference>
<keyword evidence="3" id="KW-1185">Reference proteome</keyword>
<feature type="signal peptide" evidence="1">
    <location>
        <begin position="1"/>
        <end position="18"/>
    </location>
</feature>
<comment type="caution">
    <text evidence="2">The sequence shown here is derived from an EMBL/GenBank/DDBJ whole genome shotgun (WGS) entry which is preliminary data.</text>
</comment>
<proteinExistence type="predicted"/>
<dbReference type="AlphaFoldDB" id="A0A8K0WXV7"/>
<keyword evidence="1" id="KW-0732">Signal</keyword>
<evidence type="ECO:0000256" key="1">
    <source>
        <dbReference type="SAM" id="SignalP"/>
    </source>
</evidence>
<organism evidence="2 3">
    <name type="scientific">Plectosphaerella cucumerina</name>
    <dbReference type="NCBI Taxonomy" id="40658"/>
    <lineage>
        <taxon>Eukaryota</taxon>
        <taxon>Fungi</taxon>
        <taxon>Dikarya</taxon>
        <taxon>Ascomycota</taxon>
        <taxon>Pezizomycotina</taxon>
        <taxon>Sordariomycetes</taxon>
        <taxon>Hypocreomycetidae</taxon>
        <taxon>Glomerellales</taxon>
        <taxon>Plectosphaerellaceae</taxon>
        <taxon>Plectosphaerella</taxon>
    </lineage>
</organism>
<name>A0A8K0WXV7_9PEZI</name>
<reference evidence="2" key="1">
    <citation type="journal article" date="2021" name="Nat. Commun.">
        <title>Genetic determinants of endophytism in the Arabidopsis root mycobiome.</title>
        <authorList>
            <person name="Mesny F."/>
            <person name="Miyauchi S."/>
            <person name="Thiergart T."/>
            <person name="Pickel B."/>
            <person name="Atanasova L."/>
            <person name="Karlsson M."/>
            <person name="Huettel B."/>
            <person name="Barry K.W."/>
            <person name="Haridas S."/>
            <person name="Chen C."/>
            <person name="Bauer D."/>
            <person name="Andreopoulos W."/>
            <person name="Pangilinan J."/>
            <person name="LaButti K."/>
            <person name="Riley R."/>
            <person name="Lipzen A."/>
            <person name="Clum A."/>
            <person name="Drula E."/>
            <person name="Henrissat B."/>
            <person name="Kohler A."/>
            <person name="Grigoriev I.V."/>
            <person name="Martin F.M."/>
            <person name="Hacquard S."/>
        </authorList>
    </citation>
    <scope>NUCLEOTIDE SEQUENCE</scope>
    <source>
        <strain evidence="2">MPI-CAGE-AT-0016</strain>
    </source>
</reference>
<gene>
    <name evidence="2" type="ORF">B0T11DRAFT_333612</name>
</gene>
<accession>A0A8K0WXV7</accession>
<feature type="chain" id="PRO_5035471765" evidence="1">
    <location>
        <begin position="19"/>
        <end position="137"/>
    </location>
</feature>
<evidence type="ECO:0000313" key="3">
    <source>
        <dbReference type="Proteomes" id="UP000813385"/>
    </source>
</evidence>
<sequence length="137" mass="15012">MQFSTFVVLLATSTGVMADLHNYATCNSNIQPVGNPNTCNKKRDLSGEELITRARSRIFGRAYGDNAAATRKACAAYRNRNTGNKMWDKCPDCTTGQRSTSNPNYCVVTCESRAGHIGGDEWLHYCRQAGADSSDAY</sequence>
<protein>
    <submittedName>
        <fullName evidence="2">Uncharacterized protein</fullName>
    </submittedName>
</protein>
<dbReference type="OrthoDB" id="3489571at2759"/>
<dbReference type="EMBL" id="JAGPXD010000007">
    <property type="protein sequence ID" value="KAH7347505.1"/>
    <property type="molecule type" value="Genomic_DNA"/>
</dbReference>